<reference evidence="1" key="1">
    <citation type="submission" date="2020-05" db="UniProtKB">
        <authorList>
            <consortium name="EnsemblMetazoa"/>
        </authorList>
    </citation>
    <scope>IDENTIFICATION</scope>
    <source>
        <strain evidence="1">Yale</strain>
    </source>
</reference>
<dbReference type="EMBL" id="CCAG010008857">
    <property type="status" value="NOT_ANNOTATED_CDS"/>
    <property type="molecule type" value="Genomic_DNA"/>
</dbReference>
<accession>A0A1B0FBY2</accession>
<dbReference type="Proteomes" id="UP000092444">
    <property type="component" value="Unassembled WGS sequence"/>
</dbReference>
<sequence length="61" mass="7188">MYGSINYLNRVPSATLKTVRYFHYLNVYRGIDCKLTTSYLYPLIHCELINEQSSVIAYNTY</sequence>
<name>A0A1B0FBY2_GLOMM</name>
<organism evidence="1 2">
    <name type="scientific">Glossina morsitans morsitans</name>
    <name type="common">Savannah tsetse fly</name>
    <dbReference type="NCBI Taxonomy" id="37546"/>
    <lineage>
        <taxon>Eukaryota</taxon>
        <taxon>Metazoa</taxon>
        <taxon>Ecdysozoa</taxon>
        <taxon>Arthropoda</taxon>
        <taxon>Hexapoda</taxon>
        <taxon>Insecta</taxon>
        <taxon>Pterygota</taxon>
        <taxon>Neoptera</taxon>
        <taxon>Endopterygota</taxon>
        <taxon>Diptera</taxon>
        <taxon>Brachycera</taxon>
        <taxon>Muscomorpha</taxon>
        <taxon>Hippoboscoidea</taxon>
        <taxon>Glossinidae</taxon>
        <taxon>Glossina</taxon>
    </lineage>
</organism>
<dbReference type="EnsemblMetazoa" id="GMOY001066-RA">
    <property type="protein sequence ID" value="GMOY001066-PA"/>
    <property type="gene ID" value="GMOY001066"/>
</dbReference>
<evidence type="ECO:0000313" key="2">
    <source>
        <dbReference type="Proteomes" id="UP000092444"/>
    </source>
</evidence>
<evidence type="ECO:0000313" key="1">
    <source>
        <dbReference type="EnsemblMetazoa" id="GMOY001066-PA"/>
    </source>
</evidence>
<dbReference type="VEuPathDB" id="VectorBase:GMOY001066"/>
<dbReference type="AlphaFoldDB" id="A0A1B0FBY2"/>
<protein>
    <submittedName>
        <fullName evidence="1">Uncharacterized protein</fullName>
    </submittedName>
</protein>
<keyword evidence="2" id="KW-1185">Reference proteome</keyword>
<proteinExistence type="predicted"/>